<gene>
    <name evidence="2" type="ORF">OQZ29_09725</name>
</gene>
<dbReference type="PROSITE" id="PS01124">
    <property type="entry name" value="HTH_ARAC_FAMILY_2"/>
    <property type="match status" value="1"/>
</dbReference>
<dbReference type="GO" id="GO:0043565">
    <property type="term" value="F:sequence-specific DNA binding"/>
    <property type="evidence" value="ECO:0007669"/>
    <property type="project" value="InterPro"/>
</dbReference>
<protein>
    <submittedName>
        <fullName evidence="2">AraC family transcriptional regulator</fullName>
    </submittedName>
</protein>
<feature type="domain" description="HTH araC/xylS-type" evidence="1">
    <location>
        <begin position="127"/>
        <end position="238"/>
    </location>
</feature>
<dbReference type="InterPro" id="IPR018060">
    <property type="entry name" value="HTH_AraC"/>
</dbReference>
<proteinExistence type="predicted"/>
<evidence type="ECO:0000313" key="3">
    <source>
        <dbReference type="Proteomes" id="UP001142592"/>
    </source>
</evidence>
<dbReference type="Gene3D" id="1.10.10.60">
    <property type="entry name" value="Homeodomain-like"/>
    <property type="match status" value="1"/>
</dbReference>
<comment type="caution">
    <text evidence="2">The sequence shown here is derived from an EMBL/GenBank/DDBJ whole genome shotgun (WGS) entry which is preliminary data.</text>
</comment>
<dbReference type="RefSeq" id="WP_010602625.1">
    <property type="nucleotide sequence ID" value="NZ_JAPJUH010000003.1"/>
</dbReference>
<dbReference type="InterPro" id="IPR046532">
    <property type="entry name" value="DUF6597"/>
</dbReference>
<organism evidence="2 3">
    <name type="scientific">Pedobacter agri</name>
    <dbReference type="NCBI Taxonomy" id="454586"/>
    <lineage>
        <taxon>Bacteria</taxon>
        <taxon>Pseudomonadati</taxon>
        <taxon>Bacteroidota</taxon>
        <taxon>Sphingobacteriia</taxon>
        <taxon>Sphingobacteriales</taxon>
        <taxon>Sphingobacteriaceae</taxon>
        <taxon>Pedobacter</taxon>
    </lineage>
</organism>
<dbReference type="EMBL" id="JAPJUH010000003">
    <property type="protein sequence ID" value="MCX3265025.1"/>
    <property type="molecule type" value="Genomic_DNA"/>
</dbReference>
<accession>A0A9X3DD72</accession>
<dbReference type="SMART" id="SM00342">
    <property type="entry name" value="HTH_ARAC"/>
    <property type="match status" value="1"/>
</dbReference>
<keyword evidence="3" id="KW-1185">Reference proteome</keyword>
<dbReference type="AlphaFoldDB" id="A0A9X3DD72"/>
<reference evidence="2" key="1">
    <citation type="submission" date="2022-11" db="EMBL/GenBank/DDBJ databases">
        <authorList>
            <person name="Graham C."/>
            <person name="Newman J.D."/>
        </authorList>
    </citation>
    <scope>NUCLEOTIDE SEQUENCE</scope>
    <source>
        <strain evidence="2">DSM 19486</strain>
    </source>
</reference>
<evidence type="ECO:0000259" key="1">
    <source>
        <dbReference type="PROSITE" id="PS01124"/>
    </source>
</evidence>
<name>A0A9X3DD72_9SPHI</name>
<dbReference type="Pfam" id="PF20240">
    <property type="entry name" value="DUF6597"/>
    <property type="match status" value="1"/>
</dbReference>
<evidence type="ECO:0000313" key="2">
    <source>
        <dbReference type="EMBL" id="MCX3265025.1"/>
    </source>
</evidence>
<sequence>MDSGIYYKQVKPDESLSDFVESFWVLQNETEHDKKTVGLPDGRIDLFFIQSDNQPFRIVLLGLGTQYHDEGIIPAKSLRFAVSFKLLAVEYVFHESISDIVDKGKILSHDFWDINLQDLSDFESFCERLSQIISSRIPKEIDLRKKKLFDLIYHTHGSVTVKELSEKVGWTSRQMNRYFNQRFGISLKLFCNLLRFRASLEHIAQGKLFPELNFTDQNHFIKEIKKFSGVVPKELFKNKNDRFILLSSFRTA</sequence>
<dbReference type="Proteomes" id="UP001142592">
    <property type="component" value="Unassembled WGS sequence"/>
</dbReference>
<dbReference type="GO" id="GO:0003700">
    <property type="term" value="F:DNA-binding transcription factor activity"/>
    <property type="evidence" value="ECO:0007669"/>
    <property type="project" value="InterPro"/>
</dbReference>